<feature type="region of interest" description="Disordered" evidence="9">
    <location>
        <begin position="1"/>
        <end position="28"/>
    </location>
</feature>
<evidence type="ECO:0000256" key="1">
    <source>
        <dbReference type="ARBA" id="ARBA00004123"/>
    </source>
</evidence>
<evidence type="ECO:0000256" key="3">
    <source>
        <dbReference type="ARBA" id="ARBA00006922"/>
    </source>
</evidence>
<feature type="region of interest" description="Disordered" evidence="9">
    <location>
        <begin position="360"/>
        <end position="423"/>
    </location>
</feature>
<dbReference type="PANTHER" id="PTHR28246">
    <property type="entry name" value="G1-SPECIFIC TRANSCRIPTIONAL REPRESSOR WHI5-RELATED"/>
    <property type="match status" value="1"/>
</dbReference>
<gene>
    <name evidence="10" type="ORF">K491DRAFT_689191</name>
</gene>
<feature type="region of interest" description="Disordered" evidence="9">
    <location>
        <begin position="44"/>
        <end position="116"/>
    </location>
</feature>
<accession>A0A6A6TK44</accession>
<keyword evidence="7" id="KW-0804">Transcription</keyword>
<feature type="region of interest" description="Disordered" evidence="9">
    <location>
        <begin position="131"/>
        <end position="159"/>
    </location>
</feature>
<comment type="subcellular location">
    <subcellularLocation>
        <location evidence="2">Cytoplasm</location>
    </subcellularLocation>
    <subcellularLocation>
        <location evidence="1">Nucleus</location>
    </subcellularLocation>
</comment>
<feature type="compositionally biased region" description="Low complexity" evidence="9">
    <location>
        <begin position="44"/>
        <end position="71"/>
    </location>
</feature>
<comment type="similarity">
    <text evidence="3">Belongs to the WHI5/NRM1 family.</text>
</comment>
<proteinExistence type="inferred from homology"/>
<sequence>MNNASHHPTNISQLYKRELPDSQESYVSAASSTFAAPLLLSSSSNVSNSTAADTDFTSPSTSNAASSQSQPLERAVPPSPSQLRGQNRHPAPPPIDTSKPLRTGDTAASPMSLDSPAFVQGAKRTASGMVKNAGLTVDSPTAPTAGHKRTKSTESGSNTRIGELSAKLRTRLSYAMVKVENGWERQSLEEIEDMASQQGSPISAQGRMEGTRPSFDSPQTADRRRRPSAISDNSDQIMLSPGQSTPSDASRSHAATPSSFWRSIPRAQMNAPLLPVTSNASGPVLAPAAEIGSRRKRRSSASFAPPPLLGSAQRKYYSDLGAGAAPRTPTATPRAGILRMPSQQAEKDAVDTLLFMSSPNNSGRLPHGNMDSPAQPSPLRSEMPARRVMFENNPPKNNINHHPHPVQRNAAQQATYFRKDSTR</sequence>
<dbReference type="InterPro" id="IPR013734">
    <property type="entry name" value="TF_Nrm1/Whi5"/>
</dbReference>
<dbReference type="GO" id="GO:0003712">
    <property type="term" value="F:transcription coregulator activity"/>
    <property type="evidence" value="ECO:0007669"/>
    <property type="project" value="TreeGrafter"/>
</dbReference>
<name>A0A6A6TK44_9PLEO</name>
<evidence type="ECO:0000313" key="11">
    <source>
        <dbReference type="Proteomes" id="UP000799324"/>
    </source>
</evidence>
<evidence type="ECO:0000256" key="9">
    <source>
        <dbReference type="SAM" id="MobiDB-lite"/>
    </source>
</evidence>
<evidence type="ECO:0000256" key="4">
    <source>
        <dbReference type="ARBA" id="ARBA00022490"/>
    </source>
</evidence>
<evidence type="ECO:0000256" key="2">
    <source>
        <dbReference type="ARBA" id="ARBA00004496"/>
    </source>
</evidence>
<dbReference type="EMBL" id="MU004306">
    <property type="protein sequence ID" value="KAF2659577.1"/>
    <property type="molecule type" value="Genomic_DNA"/>
</dbReference>
<evidence type="ECO:0000256" key="5">
    <source>
        <dbReference type="ARBA" id="ARBA00022491"/>
    </source>
</evidence>
<dbReference type="GO" id="GO:0033309">
    <property type="term" value="C:SBF transcription complex"/>
    <property type="evidence" value="ECO:0007669"/>
    <property type="project" value="TreeGrafter"/>
</dbReference>
<feature type="compositionally biased region" description="Polar residues" evidence="9">
    <location>
        <begin position="1"/>
        <end position="13"/>
    </location>
</feature>
<keyword evidence="11" id="KW-1185">Reference proteome</keyword>
<dbReference type="GO" id="GO:0005737">
    <property type="term" value="C:cytoplasm"/>
    <property type="evidence" value="ECO:0007669"/>
    <property type="project" value="UniProtKB-SubCell"/>
</dbReference>
<evidence type="ECO:0000256" key="6">
    <source>
        <dbReference type="ARBA" id="ARBA00023015"/>
    </source>
</evidence>
<dbReference type="Proteomes" id="UP000799324">
    <property type="component" value="Unassembled WGS sequence"/>
</dbReference>
<organism evidence="10 11">
    <name type="scientific">Lophiostoma macrostomum CBS 122681</name>
    <dbReference type="NCBI Taxonomy" id="1314788"/>
    <lineage>
        <taxon>Eukaryota</taxon>
        <taxon>Fungi</taxon>
        <taxon>Dikarya</taxon>
        <taxon>Ascomycota</taxon>
        <taxon>Pezizomycotina</taxon>
        <taxon>Dothideomycetes</taxon>
        <taxon>Pleosporomycetidae</taxon>
        <taxon>Pleosporales</taxon>
        <taxon>Lophiostomataceae</taxon>
        <taxon>Lophiostoma</taxon>
    </lineage>
</organism>
<keyword evidence="8" id="KW-0539">Nucleus</keyword>
<evidence type="ECO:0000256" key="7">
    <source>
        <dbReference type="ARBA" id="ARBA00023163"/>
    </source>
</evidence>
<keyword evidence="6" id="KW-0805">Transcription regulation</keyword>
<dbReference type="OrthoDB" id="2359117at2759"/>
<dbReference type="PANTHER" id="PTHR28246:SF1">
    <property type="entry name" value="G1-SPECIFIC TRANSCRIPTIONAL REPRESSOR WHI5-RELATED"/>
    <property type="match status" value="1"/>
</dbReference>
<dbReference type="AlphaFoldDB" id="A0A6A6TK44"/>
<feature type="compositionally biased region" description="Polar residues" evidence="9">
    <location>
        <begin position="230"/>
        <end position="258"/>
    </location>
</feature>
<dbReference type="InterPro" id="IPR039198">
    <property type="entry name" value="Srl3/Whi5"/>
</dbReference>
<dbReference type="GO" id="GO:0000082">
    <property type="term" value="P:G1/S transition of mitotic cell cycle"/>
    <property type="evidence" value="ECO:0007669"/>
    <property type="project" value="InterPro"/>
</dbReference>
<keyword evidence="4" id="KW-0963">Cytoplasm</keyword>
<evidence type="ECO:0000313" key="10">
    <source>
        <dbReference type="EMBL" id="KAF2659577.1"/>
    </source>
</evidence>
<feature type="region of interest" description="Disordered" evidence="9">
    <location>
        <begin position="290"/>
        <end position="311"/>
    </location>
</feature>
<keyword evidence="5" id="KW-0678">Repressor</keyword>
<feature type="region of interest" description="Disordered" evidence="9">
    <location>
        <begin position="192"/>
        <end position="258"/>
    </location>
</feature>
<dbReference type="Pfam" id="PF08528">
    <property type="entry name" value="Whi5"/>
    <property type="match status" value="1"/>
</dbReference>
<reference evidence="10" key="1">
    <citation type="journal article" date="2020" name="Stud. Mycol.">
        <title>101 Dothideomycetes genomes: a test case for predicting lifestyles and emergence of pathogens.</title>
        <authorList>
            <person name="Haridas S."/>
            <person name="Albert R."/>
            <person name="Binder M."/>
            <person name="Bloem J."/>
            <person name="Labutti K."/>
            <person name="Salamov A."/>
            <person name="Andreopoulos B."/>
            <person name="Baker S."/>
            <person name="Barry K."/>
            <person name="Bills G."/>
            <person name="Bluhm B."/>
            <person name="Cannon C."/>
            <person name="Castanera R."/>
            <person name="Culley D."/>
            <person name="Daum C."/>
            <person name="Ezra D."/>
            <person name="Gonzalez J."/>
            <person name="Henrissat B."/>
            <person name="Kuo A."/>
            <person name="Liang C."/>
            <person name="Lipzen A."/>
            <person name="Lutzoni F."/>
            <person name="Magnuson J."/>
            <person name="Mondo S."/>
            <person name="Nolan M."/>
            <person name="Ohm R."/>
            <person name="Pangilinan J."/>
            <person name="Park H.-J."/>
            <person name="Ramirez L."/>
            <person name="Alfaro M."/>
            <person name="Sun H."/>
            <person name="Tritt A."/>
            <person name="Yoshinaga Y."/>
            <person name="Zwiers L.-H."/>
            <person name="Turgeon B."/>
            <person name="Goodwin S."/>
            <person name="Spatafora J."/>
            <person name="Crous P."/>
            <person name="Grigoriev I."/>
        </authorList>
    </citation>
    <scope>NUCLEOTIDE SEQUENCE</scope>
    <source>
        <strain evidence="10">CBS 122681</strain>
    </source>
</reference>
<protein>
    <recommendedName>
        <fullName evidence="12">Cyclin-dependent kinase</fullName>
    </recommendedName>
</protein>
<evidence type="ECO:0008006" key="12">
    <source>
        <dbReference type="Google" id="ProtNLM"/>
    </source>
</evidence>
<evidence type="ECO:0000256" key="8">
    <source>
        <dbReference type="ARBA" id="ARBA00023242"/>
    </source>
</evidence>